<sequence length="223" mass="25047">MMPSSSQEKLFPILLLFPTCCCVYYDTHHHACCITNDSSARALSPLPDVRKPPITKAVSSSSAGCTQDYVHREIMVVLCIRVFTLSTGRISYSCDRPSKKLLRKYLAEMGAQCKGCSDSRPHYISHHEYKKRSIRCVGRLDVVVPEVDGQKDCLCLRVQAGRYVVVTVKKESRGLFTLEEVQKNANVASLVWICRRARQRAGIQSGLGRYGLFPQTPILSYDL</sequence>
<dbReference type="Proteomes" id="UP000499080">
    <property type="component" value="Unassembled WGS sequence"/>
</dbReference>
<feature type="chain" id="PRO_5021200227" evidence="1">
    <location>
        <begin position="23"/>
        <end position="223"/>
    </location>
</feature>
<evidence type="ECO:0000313" key="3">
    <source>
        <dbReference type="Proteomes" id="UP000499080"/>
    </source>
</evidence>
<keyword evidence="3" id="KW-1185">Reference proteome</keyword>
<comment type="caution">
    <text evidence="2">The sequence shown here is derived from an EMBL/GenBank/DDBJ whole genome shotgun (WGS) entry which is preliminary data.</text>
</comment>
<gene>
    <name evidence="2" type="ORF">AVEN_49353_1</name>
</gene>
<organism evidence="2 3">
    <name type="scientific">Araneus ventricosus</name>
    <name type="common">Orbweaver spider</name>
    <name type="synonym">Epeira ventricosa</name>
    <dbReference type="NCBI Taxonomy" id="182803"/>
    <lineage>
        <taxon>Eukaryota</taxon>
        <taxon>Metazoa</taxon>
        <taxon>Ecdysozoa</taxon>
        <taxon>Arthropoda</taxon>
        <taxon>Chelicerata</taxon>
        <taxon>Arachnida</taxon>
        <taxon>Araneae</taxon>
        <taxon>Araneomorphae</taxon>
        <taxon>Entelegynae</taxon>
        <taxon>Araneoidea</taxon>
        <taxon>Araneidae</taxon>
        <taxon>Araneus</taxon>
    </lineage>
</organism>
<dbReference type="AlphaFoldDB" id="A0A4Y2LPP5"/>
<proteinExistence type="predicted"/>
<keyword evidence="1" id="KW-0732">Signal</keyword>
<protein>
    <submittedName>
        <fullName evidence="2">Uncharacterized protein</fullName>
    </submittedName>
</protein>
<feature type="signal peptide" evidence="1">
    <location>
        <begin position="1"/>
        <end position="22"/>
    </location>
</feature>
<accession>A0A4Y2LPP5</accession>
<dbReference type="EMBL" id="BGPR01006178">
    <property type="protein sequence ID" value="GBN16708.1"/>
    <property type="molecule type" value="Genomic_DNA"/>
</dbReference>
<evidence type="ECO:0000313" key="2">
    <source>
        <dbReference type="EMBL" id="GBN16708.1"/>
    </source>
</evidence>
<name>A0A4Y2LPP5_ARAVE</name>
<reference evidence="2 3" key="1">
    <citation type="journal article" date="2019" name="Sci. Rep.">
        <title>Orb-weaving spider Araneus ventricosus genome elucidates the spidroin gene catalogue.</title>
        <authorList>
            <person name="Kono N."/>
            <person name="Nakamura H."/>
            <person name="Ohtoshi R."/>
            <person name="Moran D.A.P."/>
            <person name="Shinohara A."/>
            <person name="Yoshida Y."/>
            <person name="Fujiwara M."/>
            <person name="Mori M."/>
            <person name="Tomita M."/>
            <person name="Arakawa K."/>
        </authorList>
    </citation>
    <scope>NUCLEOTIDE SEQUENCE [LARGE SCALE GENOMIC DNA]</scope>
</reference>
<evidence type="ECO:0000256" key="1">
    <source>
        <dbReference type="SAM" id="SignalP"/>
    </source>
</evidence>